<protein>
    <recommendedName>
        <fullName evidence="2">RBR-type E3 ubiquitin transferase</fullName>
        <ecNumber evidence="2">2.3.2.31</ecNumber>
    </recommendedName>
</protein>
<dbReference type="SMART" id="SM00184">
    <property type="entry name" value="RING"/>
    <property type="match status" value="3"/>
</dbReference>
<dbReference type="EC" id="2.3.2.31" evidence="2"/>
<comment type="caution">
    <text evidence="13">The sequence shown here is derived from an EMBL/GenBank/DDBJ whole genome shotgun (WGS) entry which is preliminary data.</text>
</comment>
<evidence type="ECO:0000256" key="2">
    <source>
        <dbReference type="ARBA" id="ARBA00012251"/>
    </source>
</evidence>
<dbReference type="Gene3D" id="1.20.120.1750">
    <property type="match status" value="1"/>
</dbReference>
<feature type="domain" description="RING-type" evidence="11">
    <location>
        <begin position="359"/>
        <end position="407"/>
    </location>
</feature>
<accession>A0A7J6L9N3</accession>
<evidence type="ECO:0000256" key="3">
    <source>
        <dbReference type="ARBA" id="ARBA00022679"/>
    </source>
</evidence>
<reference evidence="13 14" key="1">
    <citation type="submission" date="2020-04" db="EMBL/GenBank/DDBJ databases">
        <title>Perkinsus chesapeaki whole genome sequence.</title>
        <authorList>
            <person name="Bogema D.R."/>
        </authorList>
    </citation>
    <scope>NUCLEOTIDE SEQUENCE [LARGE SCALE GENOMIC DNA]</scope>
    <source>
        <strain evidence="13">ATCC PRA-425</strain>
    </source>
</reference>
<evidence type="ECO:0000259" key="12">
    <source>
        <dbReference type="PROSITE" id="PS51873"/>
    </source>
</evidence>
<dbReference type="Pfam" id="PF22191">
    <property type="entry name" value="IBR_1"/>
    <property type="match status" value="1"/>
</dbReference>
<evidence type="ECO:0000256" key="7">
    <source>
        <dbReference type="ARBA" id="ARBA00022786"/>
    </source>
</evidence>
<evidence type="ECO:0000256" key="6">
    <source>
        <dbReference type="ARBA" id="ARBA00022771"/>
    </source>
</evidence>
<dbReference type="InterPro" id="IPR036770">
    <property type="entry name" value="Ankyrin_rpt-contain_sf"/>
</dbReference>
<keyword evidence="8" id="KW-0862">Zinc</keyword>
<dbReference type="AlphaFoldDB" id="A0A7J6L9N3"/>
<evidence type="ECO:0000256" key="9">
    <source>
        <dbReference type="PROSITE-ProRule" id="PRU00175"/>
    </source>
</evidence>
<dbReference type="InterPro" id="IPR002867">
    <property type="entry name" value="IBR_dom"/>
</dbReference>
<keyword evidence="14" id="KW-1185">Reference proteome</keyword>
<evidence type="ECO:0000259" key="11">
    <source>
        <dbReference type="PROSITE" id="PS50089"/>
    </source>
</evidence>
<dbReference type="SUPFAM" id="SSF57850">
    <property type="entry name" value="RING/U-box"/>
    <property type="match status" value="3"/>
</dbReference>
<proteinExistence type="predicted"/>
<dbReference type="Gene3D" id="1.25.40.20">
    <property type="entry name" value="Ankyrin repeat-containing domain"/>
    <property type="match status" value="1"/>
</dbReference>
<dbReference type="PANTHER" id="PTHR11685">
    <property type="entry name" value="RBR FAMILY RING FINGER AND IBR DOMAIN-CONTAINING"/>
    <property type="match status" value="1"/>
</dbReference>
<sequence length="789" mass="87348">MPSSFLRSFSPHAPWHHESVSEDAVQYDLQLRLKYALERGDLDEVRACVEVRPRVFNKPAKWYRIFTPWAKKNNKRWLSVGANAKDFVYEERDIMGNDKFSLPIHCLCGSPGSDSQKAGILLYLLATGFLDDDDLLVVDSSLNTPLHLCSICALPETLRALLRRLPDGQGQNYRNVDGKTPIDLAVEGPNLSCLRSLSWSNLTGLGGIRERFERASEVLQQNRTFETHEKCTSTNLGSWSMGAGSSAIVQESDDDRILEIQRLTAELSLYCGLSSSDAENLLKYHRYEIEDAAKAFESDPIGALKEAGVSKIPKHLLEEANEREKNTPGISSTDSVTADTSVGDELQTSGISPRCPLRCPVCFDDLTDDNSKCYKLLPCQHPVCDECLACHIKVRIEEGDARLLVCPSEGCRVGIPDQVVKLLVDHHTAEQCERMRAQNYVDVSKDVRWCPAPGCGRSVKLDSTESTATTVRCTCGHEFCFACLKDPHEPAKCGQVEQFEEAMKAQRSAEDQESEGWVQSHTTKCIDCSAPILRSYGCNHMTCRQCGGEFCYMCGARWKPSHYTCMGNENNNSERRGSTSSVKSQQSAALSKLLTSRLKADCIRGYAQATEDLDEMVSTEQWGRLCEAVEVEPTTQALVEETSDFCKSAQGVLARSFVVLYFTPASPGYMRTIRLLSSWTSSLGKSLRLLTSLLKVDHEAVSSPERRREMMCIILAVKENKEIIAELTSAIHYDVDRIIRAGRTGLLHQPGSVAEEIFGAFGTALQATAGLAVRGISSLTSRLLSGGER</sequence>
<evidence type="ECO:0000313" key="13">
    <source>
        <dbReference type="EMBL" id="KAF4655879.1"/>
    </source>
</evidence>
<feature type="compositionally biased region" description="Low complexity" evidence="10">
    <location>
        <begin position="331"/>
        <end position="341"/>
    </location>
</feature>
<keyword evidence="7" id="KW-0833">Ubl conjugation pathway</keyword>
<dbReference type="GO" id="GO:0008270">
    <property type="term" value="F:zinc ion binding"/>
    <property type="evidence" value="ECO:0007669"/>
    <property type="project" value="UniProtKB-KW"/>
</dbReference>
<name>A0A7J6L9N3_PERCH</name>
<evidence type="ECO:0000256" key="1">
    <source>
        <dbReference type="ARBA" id="ARBA00001798"/>
    </source>
</evidence>
<dbReference type="GO" id="GO:0016567">
    <property type="term" value="P:protein ubiquitination"/>
    <property type="evidence" value="ECO:0007669"/>
    <property type="project" value="InterPro"/>
</dbReference>
<keyword evidence="4" id="KW-0479">Metal-binding</keyword>
<comment type="catalytic activity">
    <reaction evidence="1">
        <text>[E2 ubiquitin-conjugating enzyme]-S-ubiquitinyl-L-cysteine + [acceptor protein]-L-lysine = [E2 ubiquitin-conjugating enzyme]-L-cysteine + [acceptor protein]-N(6)-ubiquitinyl-L-lysine.</text>
        <dbReference type="EC" id="2.3.2.31"/>
    </reaction>
</comment>
<evidence type="ECO:0000313" key="14">
    <source>
        <dbReference type="Proteomes" id="UP000591131"/>
    </source>
</evidence>
<feature type="region of interest" description="Disordered" evidence="10">
    <location>
        <begin position="320"/>
        <end position="347"/>
    </location>
</feature>
<dbReference type="GO" id="GO:0061630">
    <property type="term" value="F:ubiquitin protein ligase activity"/>
    <property type="evidence" value="ECO:0007669"/>
    <property type="project" value="UniProtKB-EC"/>
</dbReference>
<dbReference type="InterPro" id="IPR001841">
    <property type="entry name" value="Znf_RING"/>
</dbReference>
<dbReference type="InterPro" id="IPR013083">
    <property type="entry name" value="Znf_RING/FYVE/PHD"/>
</dbReference>
<evidence type="ECO:0000256" key="4">
    <source>
        <dbReference type="ARBA" id="ARBA00022723"/>
    </source>
</evidence>
<feature type="domain" description="RING-type" evidence="12">
    <location>
        <begin position="355"/>
        <end position="574"/>
    </location>
</feature>
<keyword evidence="3" id="KW-0808">Transferase</keyword>
<dbReference type="CDD" id="cd20346">
    <property type="entry name" value="BRcat_RBR_ANKIB1"/>
    <property type="match status" value="1"/>
</dbReference>
<evidence type="ECO:0000256" key="8">
    <source>
        <dbReference type="ARBA" id="ARBA00022833"/>
    </source>
</evidence>
<evidence type="ECO:0000256" key="5">
    <source>
        <dbReference type="ARBA" id="ARBA00022737"/>
    </source>
</evidence>
<dbReference type="PROSITE" id="PS50089">
    <property type="entry name" value="ZF_RING_2"/>
    <property type="match status" value="1"/>
</dbReference>
<evidence type="ECO:0000256" key="10">
    <source>
        <dbReference type="SAM" id="MobiDB-lite"/>
    </source>
</evidence>
<dbReference type="InterPro" id="IPR044066">
    <property type="entry name" value="TRIAD_supradom"/>
</dbReference>
<dbReference type="Proteomes" id="UP000591131">
    <property type="component" value="Unassembled WGS sequence"/>
</dbReference>
<dbReference type="PROSITE" id="PS00518">
    <property type="entry name" value="ZF_RING_1"/>
    <property type="match status" value="1"/>
</dbReference>
<keyword evidence="5" id="KW-0677">Repeat</keyword>
<dbReference type="SUPFAM" id="SSF48403">
    <property type="entry name" value="Ankyrin repeat"/>
    <property type="match status" value="1"/>
</dbReference>
<organism evidence="13 14">
    <name type="scientific">Perkinsus chesapeaki</name>
    <name type="common">Clam parasite</name>
    <name type="synonym">Perkinsus andrewsi</name>
    <dbReference type="NCBI Taxonomy" id="330153"/>
    <lineage>
        <taxon>Eukaryota</taxon>
        <taxon>Sar</taxon>
        <taxon>Alveolata</taxon>
        <taxon>Perkinsozoa</taxon>
        <taxon>Perkinsea</taxon>
        <taxon>Perkinsida</taxon>
        <taxon>Perkinsidae</taxon>
        <taxon>Perkinsus</taxon>
    </lineage>
</organism>
<gene>
    <name evidence="13" type="ORF">FOL47_009251</name>
</gene>
<dbReference type="SMART" id="SM00647">
    <property type="entry name" value="IBR"/>
    <property type="match status" value="2"/>
</dbReference>
<dbReference type="CDD" id="cd20336">
    <property type="entry name" value="Rcat_RBR"/>
    <property type="match status" value="1"/>
</dbReference>
<dbReference type="OrthoDB" id="10009520at2759"/>
<keyword evidence="6 9" id="KW-0863">Zinc-finger</keyword>
<dbReference type="PROSITE" id="PS51873">
    <property type="entry name" value="TRIAD"/>
    <property type="match status" value="1"/>
</dbReference>
<dbReference type="Pfam" id="PF01485">
    <property type="entry name" value="IBR"/>
    <property type="match status" value="1"/>
</dbReference>
<dbReference type="Gene3D" id="3.30.40.10">
    <property type="entry name" value="Zinc/RING finger domain, C3HC4 (zinc finger)"/>
    <property type="match status" value="1"/>
</dbReference>
<dbReference type="InterPro" id="IPR031127">
    <property type="entry name" value="E3_UB_ligase_RBR"/>
</dbReference>
<dbReference type="EMBL" id="JAAPAO010000631">
    <property type="protein sequence ID" value="KAF4655879.1"/>
    <property type="molecule type" value="Genomic_DNA"/>
</dbReference>
<dbReference type="InterPro" id="IPR017907">
    <property type="entry name" value="Znf_RING_CS"/>
</dbReference>